<feature type="region of interest" description="Disordered" evidence="5">
    <location>
        <begin position="1"/>
        <end position="20"/>
    </location>
</feature>
<dbReference type="GO" id="GO:0005525">
    <property type="term" value="F:GTP binding"/>
    <property type="evidence" value="ECO:0007669"/>
    <property type="project" value="UniProtKB-KW"/>
</dbReference>
<dbReference type="GO" id="GO:0005737">
    <property type="term" value="C:cytoplasm"/>
    <property type="evidence" value="ECO:0007669"/>
    <property type="project" value="UniProtKB-ARBA"/>
</dbReference>
<organism evidence="8 9">
    <name type="scientific">Brassica campestris</name>
    <name type="common">Field mustard</name>
    <dbReference type="NCBI Taxonomy" id="3711"/>
    <lineage>
        <taxon>Eukaryota</taxon>
        <taxon>Viridiplantae</taxon>
        <taxon>Streptophyta</taxon>
        <taxon>Embryophyta</taxon>
        <taxon>Tracheophyta</taxon>
        <taxon>Spermatophyta</taxon>
        <taxon>Magnoliopsida</taxon>
        <taxon>eudicotyledons</taxon>
        <taxon>Gunneridae</taxon>
        <taxon>Pentapetalae</taxon>
        <taxon>rosids</taxon>
        <taxon>malvids</taxon>
        <taxon>Brassicales</taxon>
        <taxon>Brassicaceae</taxon>
        <taxon>Brassiceae</taxon>
        <taxon>Brassica</taxon>
    </lineage>
</organism>
<dbReference type="PANTHER" id="PTHR11566:SF185">
    <property type="entry name" value="DYNAMIN-TYPE G DOMAIN-CONTAINING PROTEIN"/>
    <property type="match status" value="1"/>
</dbReference>
<dbReference type="SMART" id="SM00302">
    <property type="entry name" value="GED"/>
    <property type="match status" value="1"/>
</dbReference>
<evidence type="ECO:0000313" key="9">
    <source>
        <dbReference type="Proteomes" id="UP000694005"/>
    </source>
</evidence>
<dbReference type="PROSITE" id="PS51718">
    <property type="entry name" value="G_DYNAMIN_2"/>
    <property type="match status" value="1"/>
</dbReference>
<evidence type="ECO:0000256" key="5">
    <source>
        <dbReference type="SAM" id="MobiDB-lite"/>
    </source>
</evidence>
<dbReference type="PRINTS" id="PR00195">
    <property type="entry name" value="DYNAMIN"/>
</dbReference>
<feature type="domain" description="GED" evidence="6">
    <location>
        <begin position="670"/>
        <end position="752"/>
    </location>
</feature>
<dbReference type="InterPro" id="IPR030381">
    <property type="entry name" value="G_DYNAMIN_dom"/>
</dbReference>
<dbReference type="Gramene" id="A08p19470.2_BraZ1">
    <property type="protein sequence ID" value="A08p19470.2_BraZ1.CDS"/>
    <property type="gene ID" value="A08g19470.2_BraZ1"/>
</dbReference>
<dbReference type="Proteomes" id="UP000694005">
    <property type="component" value="Chromosome A08"/>
</dbReference>
<feature type="compositionally biased region" description="Basic and acidic residues" evidence="5">
    <location>
        <begin position="553"/>
        <end position="562"/>
    </location>
</feature>
<dbReference type="InterPro" id="IPR027417">
    <property type="entry name" value="P-loop_NTPase"/>
</dbReference>
<comment type="similarity">
    <text evidence="4">Belongs to the TRAFAC class dynamin-like GTPase superfamily. Dynamin/Fzo/YdjA family.</text>
</comment>
<evidence type="ECO:0000256" key="3">
    <source>
        <dbReference type="ARBA" id="ARBA00023175"/>
    </source>
</evidence>
<evidence type="ECO:0000256" key="1">
    <source>
        <dbReference type="ARBA" id="ARBA00022741"/>
    </source>
</evidence>
<proteinExistence type="inferred from homology"/>
<dbReference type="Pfam" id="PF00350">
    <property type="entry name" value="Dynamin_N"/>
    <property type="match status" value="1"/>
</dbReference>
<keyword evidence="3" id="KW-0505">Motor protein</keyword>
<dbReference type="AlphaFoldDB" id="A0A8D9HI96"/>
<dbReference type="InterPro" id="IPR020850">
    <property type="entry name" value="GED_dom"/>
</dbReference>
<dbReference type="InterPro" id="IPR019762">
    <property type="entry name" value="Dynamin_GTPase_CS"/>
</dbReference>
<feature type="region of interest" description="Disordered" evidence="5">
    <location>
        <begin position="539"/>
        <end position="573"/>
    </location>
</feature>
<dbReference type="InterPro" id="IPR022812">
    <property type="entry name" value="Dynamin"/>
</dbReference>
<evidence type="ECO:0000313" key="8">
    <source>
        <dbReference type="EMBL" id="CAG7898281.1"/>
    </source>
</evidence>
<dbReference type="SMART" id="SM00053">
    <property type="entry name" value="DYNc"/>
    <property type="match status" value="1"/>
</dbReference>
<protein>
    <recommendedName>
        <fullName evidence="10">Dynamin-type G domain-containing protein</fullName>
    </recommendedName>
</protein>
<dbReference type="FunFam" id="3.40.50.300:FF:001027">
    <property type="entry name" value="dynamin-related protein 3A"/>
    <property type="match status" value="1"/>
</dbReference>
<name>A0A8D9HI96_BRACM</name>
<gene>
    <name evidence="8" type="ORF">BRAPAZ1V2_A08P19470.2</name>
</gene>
<evidence type="ECO:0000256" key="4">
    <source>
        <dbReference type="RuleBase" id="RU003932"/>
    </source>
</evidence>
<feature type="compositionally biased region" description="Low complexity" evidence="5">
    <location>
        <begin position="772"/>
        <end position="787"/>
    </location>
</feature>
<dbReference type="CDD" id="cd08771">
    <property type="entry name" value="DLP_1"/>
    <property type="match status" value="1"/>
</dbReference>
<dbReference type="InterPro" id="IPR003130">
    <property type="entry name" value="GED"/>
</dbReference>
<evidence type="ECO:0000256" key="2">
    <source>
        <dbReference type="ARBA" id="ARBA00023134"/>
    </source>
</evidence>
<dbReference type="InterPro" id="IPR000375">
    <property type="entry name" value="Dynamin_stalk"/>
</dbReference>
<dbReference type="PROSITE" id="PS00410">
    <property type="entry name" value="G_DYNAMIN_1"/>
    <property type="match status" value="1"/>
</dbReference>
<dbReference type="InterPro" id="IPR045063">
    <property type="entry name" value="Dynamin_N"/>
</dbReference>
<evidence type="ECO:0008006" key="10">
    <source>
        <dbReference type="Google" id="ProtNLM"/>
    </source>
</evidence>
<feature type="compositionally biased region" description="Low complexity" evidence="5">
    <location>
        <begin position="564"/>
        <end position="573"/>
    </location>
</feature>
<keyword evidence="2 4" id="KW-0342">GTP-binding</keyword>
<dbReference type="FunFam" id="1.20.120.1240:FF:000013">
    <property type="entry name" value="Dynamin-related protein 3A"/>
    <property type="match status" value="1"/>
</dbReference>
<reference evidence="8 9" key="1">
    <citation type="submission" date="2021-07" db="EMBL/GenBank/DDBJ databases">
        <authorList>
            <consortium name="Genoscope - CEA"/>
            <person name="William W."/>
        </authorList>
    </citation>
    <scope>NUCLEOTIDE SEQUENCE [LARGE SCALE GENOMIC DNA]</scope>
</reference>
<dbReference type="GO" id="GO:0003924">
    <property type="term" value="F:GTPase activity"/>
    <property type="evidence" value="ECO:0007669"/>
    <property type="project" value="InterPro"/>
</dbReference>
<sequence length="807" mass="88981">MSVEEVTADTPQPPPSSTAAATAASSNAAPLGSSVIPIVNKLQDIFAQLGSQSSIELPQVAVVGSQSSGKSSVLEALVGRDFLPRGNDICTRRPLVLQLLQTKSKSNGGSDDEWGEFLHLPNNRRIYDFSEIRREIEAETNRLAGDNKGVSAKQIRLKIYSPNVLDITLVDLPGITKVPVGDQPTDIEAQIRTMILSYIKQPSCLILAVTPANSDLANSDALQVARAADPDGHRTIGVITKLDIMDKGTDASNLLLGKIVPLRLGYVGVVNRCQEDIMLNRSVKEALSAEEKFFRSRPAYHGLADRLGIPQLAKKLNQILVQHIKVLLPDLKSRISNALVATAKEHQSYGEITESKGGQGAVLLNFLSKYCEAYSSLLEGKGEEMSTSELSGGARIHYIFQSIFVKSLEEVDPCEDLTDDDIRTAIQNATGPRSALFVPDVPFQVLVKRQISRLLDPSLQCARFIFDELVKISHKCMMNELQRFPVLRKRMDEVIGDFLRDGLEPSEAMIGDIIDMEMDYINTSHPNFIGGTKAVEEAMQHVKSSRIPHSVSRPKDIAEPDRPSSSSASQVKSRSFLGRQANGIVADQGVVSADSEKAAPAANGSDSRWGLPSIFRGSDSRAVTKENFLNKPFSEAVEDMSQNLSMIYLKEPPTVLRPSETHSEQQAVEIQITKLLLKSYYDIVRKNIEDSVNHTKRELHNVFIRKLYRENLFEEMLQETDEIAVKRKRTQATLHVLQQAYRTLDELPLEAESVHNHGTDTTGVSKYLDLPTSSSKYTTSSSSYTASPGTGRRSRRAVDQHQNGYGF</sequence>
<dbReference type="SUPFAM" id="SSF52540">
    <property type="entry name" value="P-loop containing nucleoside triphosphate hydrolases"/>
    <property type="match status" value="1"/>
</dbReference>
<dbReference type="InterPro" id="IPR001401">
    <property type="entry name" value="Dynamin_GTPase"/>
</dbReference>
<dbReference type="Pfam" id="PF02212">
    <property type="entry name" value="GED"/>
    <property type="match status" value="1"/>
</dbReference>
<feature type="region of interest" description="Disordered" evidence="5">
    <location>
        <begin position="755"/>
        <end position="807"/>
    </location>
</feature>
<feature type="domain" description="Dynamin-type G" evidence="7">
    <location>
        <begin position="54"/>
        <end position="329"/>
    </location>
</feature>
<dbReference type="PANTHER" id="PTHR11566">
    <property type="entry name" value="DYNAMIN"/>
    <property type="match status" value="1"/>
</dbReference>
<keyword evidence="1 4" id="KW-0547">Nucleotide-binding</keyword>
<accession>A0A8D9HI96</accession>
<evidence type="ECO:0000259" key="7">
    <source>
        <dbReference type="PROSITE" id="PS51718"/>
    </source>
</evidence>
<dbReference type="Gene3D" id="1.20.120.1240">
    <property type="entry name" value="Dynamin, middle domain"/>
    <property type="match status" value="2"/>
</dbReference>
<dbReference type="Pfam" id="PF01031">
    <property type="entry name" value="Dynamin_M"/>
    <property type="match status" value="1"/>
</dbReference>
<dbReference type="Gene3D" id="3.40.50.300">
    <property type="entry name" value="P-loop containing nucleotide triphosphate hydrolases"/>
    <property type="match status" value="1"/>
</dbReference>
<dbReference type="EMBL" id="LS974624">
    <property type="protein sequence ID" value="CAG7898281.1"/>
    <property type="molecule type" value="Genomic_DNA"/>
</dbReference>
<evidence type="ECO:0000259" key="6">
    <source>
        <dbReference type="PROSITE" id="PS51388"/>
    </source>
</evidence>
<dbReference type="PROSITE" id="PS51388">
    <property type="entry name" value="GED"/>
    <property type="match status" value="1"/>
</dbReference>